<evidence type="ECO:0000256" key="6">
    <source>
        <dbReference type="ARBA" id="ARBA00023277"/>
    </source>
</evidence>
<dbReference type="RefSeq" id="WP_078718005.1">
    <property type="nucleotide sequence ID" value="NZ_FUYC01000017.1"/>
</dbReference>
<gene>
    <name evidence="9" type="ORF">SAMN02745704_02464</name>
</gene>
<dbReference type="EMBL" id="FUYC01000017">
    <property type="protein sequence ID" value="SKA93137.1"/>
    <property type="molecule type" value="Genomic_DNA"/>
</dbReference>
<dbReference type="InterPro" id="IPR050385">
    <property type="entry name" value="Archaeal_FAD_synthase"/>
</dbReference>
<dbReference type="EC" id="2.7.7.70" evidence="1"/>
<dbReference type="GO" id="GO:0016773">
    <property type="term" value="F:phosphotransferase activity, alcohol group as acceptor"/>
    <property type="evidence" value="ECO:0007669"/>
    <property type="project" value="InterPro"/>
</dbReference>
<evidence type="ECO:0000313" key="10">
    <source>
        <dbReference type="Proteomes" id="UP000190027"/>
    </source>
</evidence>
<proteinExistence type="predicted"/>
<protein>
    <recommendedName>
        <fullName evidence="1">D-glycero-beta-D-manno-heptose 1-phosphate adenylyltransferase</fullName>
        <ecNumber evidence="1">2.7.7.70</ecNumber>
    </recommendedName>
</protein>
<name>A0A1T4XUC5_9BACT</name>
<dbReference type="OrthoDB" id="9795543at2"/>
<evidence type="ECO:0000313" key="9">
    <source>
        <dbReference type="EMBL" id="SKA93137.1"/>
    </source>
</evidence>
<keyword evidence="10" id="KW-1185">Reference proteome</keyword>
<evidence type="ECO:0000256" key="3">
    <source>
        <dbReference type="ARBA" id="ARBA00022695"/>
    </source>
</evidence>
<dbReference type="NCBIfam" id="TIGR00125">
    <property type="entry name" value="cyt_tran_rel"/>
    <property type="match status" value="1"/>
</dbReference>
<evidence type="ECO:0000256" key="5">
    <source>
        <dbReference type="ARBA" id="ARBA00022840"/>
    </source>
</evidence>
<keyword evidence="4" id="KW-0547">Nucleotide-binding</keyword>
<evidence type="ECO:0000256" key="1">
    <source>
        <dbReference type="ARBA" id="ARBA00012519"/>
    </source>
</evidence>
<feature type="domain" description="Cytidyltransferase-like" evidence="8">
    <location>
        <begin position="32"/>
        <end position="124"/>
    </location>
</feature>
<dbReference type="AlphaFoldDB" id="A0A1T4XUC5"/>
<dbReference type="STRING" id="1121449.SAMN02745704_02464"/>
<evidence type="ECO:0000256" key="7">
    <source>
        <dbReference type="ARBA" id="ARBA00047428"/>
    </source>
</evidence>
<evidence type="ECO:0000256" key="4">
    <source>
        <dbReference type="ARBA" id="ARBA00022741"/>
    </source>
</evidence>
<keyword evidence="6" id="KW-0119">Carbohydrate metabolism</keyword>
<keyword evidence="2" id="KW-0808">Transferase</keyword>
<dbReference type="InterPro" id="IPR014729">
    <property type="entry name" value="Rossmann-like_a/b/a_fold"/>
</dbReference>
<accession>A0A1T4XUC5</accession>
<sequence length="162" mass="17934">MTPMLPPNPKLFTVDTFAPLREQLPEQRRLVFTNGCFDILHPGHVDLLTRARALGDALVLGLNSDDSVRRLNKGPERPLNRQEERAFVLAGLTCVDYVIIFDEDTPLELIRAVRPHVLVKGGDWPVESIVGRDVVQALGGEVCSLPLLSGYSTTGLVRRIRG</sequence>
<dbReference type="Proteomes" id="UP000190027">
    <property type="component" value="Unassembled WGS sequence"/>
</dbReference>
<dbReference type="InterPro" id="IPR011914">
    <property type="entry name" value="RfaE_dom_II"/>
</dbReference>
<dbReference type="GO" id="GO:0005524">
    <property type="term" value="F:ATP binding"/>
    <property type="evidence" value="ECO:0007669"/>
    <property type="project" value="UniProtKB-KW"/>
</dbReference>
<dbReference type="InterPro" id="IPR004821">
    <property type="entry name" value="Cyt_trans-like"/>
</dbReference>
<dbReference type="SUPFAM" id="SSF52374">
    <property type="entry name" value="Nucleotidylyl transferase"/>
    <property type="match status" value="1"/>
</dbReference>
<dbReference type="PANTHER" id="PTHR43793:SF2">
    <property type="entry name" value="BIFUNCTIONAL PROTEIN HLDE"/>
    <property type="match status" value="1"/>
</dbReference>
<dbReference type="PANTHER" id="PTHR43793">
    <property type="entry name" value="FAD SYNTHASE"/>
    <property type="match status" value="1"/>
</dbReference>
<comment type="catalytic activity">
    <reaction evidence="7">
        <text>D-glycero-beta-D-manno-heptose 1-phosphate + ATP + H(+) = ADP-D-glycero-beta-D-manno-heptose + diphosphate</text>
        <dbReference type="Rhea" id="RHEA:27465"/>
        <dbReference type="ChEBI" id="CHEBI:15378"/>
        <dbReference type="ChEBI" id="CHEBI:30616"/>
        <dbReference type="ChEBI" id="CHEBI:33019"/>
        <dbReference type="ChEBI" id="CHEBI:59967"/>
        <dbReference type="ChEBI" id="CHEBI:61593"/>
        <dbReference type="EC" id="2.7.7.70"/>
    </reaction>
</comment>
<evidence type="ECO:0000256" key="2">
    <source>
        <dbReference type="ARBA" id="ARBA00022679"/>
    </source>
</evidence>
<organism evidence="9 10">
    <name type="scientific">Paucidesulfovibrio gracilis DSM 16080</name>
    <dbReference type="NCBI Taxonomy" id="1121449"/>
    <lineage>
        <taxon>Bacteria</taxon>
        <taxon>Pseudomonadati</taxon>
        <taxon>Thermodesulfobacteriota</taxon>
        <taxon>Desulfovibrionia</taxon>
        <taxon>Desulfovibrionales</taxon>
        <taxon>Desulfovibrionaceae</taxon>
        <taxon>Paucidesulfovibrio</taxon>
    </lineage>
</organism>
<dbReference type="GO" id="GO:0016779">
    <property type="term" value="F:nucleotidyltransferase activity"/>
    <property type="evidence" value="ECO:0007669"/>
    <property type="project" value="UniProtKB-KW"/>
</dbReference>
<reference evidence="9 10" key="1">
    <citation type="submission" date="2017-02" db="EMBL/GenBank/DDBJ databases">
        <authorList>
            <person name="Peterson S.W."/>
        </authorList>
    </citation>
    <scope>NUCLEOTIDE SEQUENCE [LARGE SCALE GENOMIC DNA]</scope>
    <source>
        <strain evidence="9 10">DSM 16080</strain>
    </source>
</reference>
<dbReference type="Gene3D" id="3.40.50.620">
    <property type="entry name" value="HUPs"/>
    <property type="match status" value="1"/>
</dbReference>
<dbReference type="NCBIfam" id="TIGR02199">
    <property type="entry name" value="rfaE_dom_II"/>
    <property type="match status" value="1"/>
</dbReference>
<keyword evidence="3" id="KW-0548">Nucleotidyltransferase</keyword>
<dbReference type="GO" id="GO:0005975">
    <property type="term" value="P:carbohydrate metabolic process"/>
    <property type="evidence" value="ECO:0007669"/>
    <property type="project" value="InterPro"/>
</dbReference>
<dbReference type="Pfam" id="PF01467">
    <property type="entry name" value="CTP_transf_like"/>
    <property type="match status" value="1"/>
</dbReference>
<evidence type="ECO:0000259" key="8">
    <source>
        <dbReference type="Pfam" id="PF01467"/>
    </source>
</evidence>
<keyword evidence="5" id="KW-0067">ATP-binding</keyword>